<reference evidence="1" key="1">
    <citation type="journal article" date="2021" name="Proc. Natl. Acad. Sci. U.S.A.">
        <title>A Catalog of Tens of Thousands of Viruses from Human Metagenomes Reveals Hidden Associations with Chronic Diseases.</title>
        <authorList>
            <person name="Tisza M.J."/>
            <person name="Buck C.B."/>
        </authorList>
    </citation>
    <scope>NUCLEOTIDE SEQUENCE</scope>
    <source>
        <strain evidence="1">Ct4fm14</strain>
    </source>
</reference>
<accession>A0A8S5UTG6</accession>
<name>A0A8S5UTG6_9CAUD</name>
<dbReference type="EMBL" id="BK016135">
    <property type="protein sequence ID" value="DAF97670.1"/>
    <property type="molecule type" value="Genomic_DNA"/>
</dbReference>
<protein>
    <submittedName>
        <fullName evidence="1">Uncharacterized protein</fullName>
    </submittedName>
</protein>
<sequence length="83" mass="9810">MYFWRYVNFDTDEQDNCCGVCDSIDLARNWAKKTWERQSAKGSCRVELCEIDTQLHSTDLAYALHNTDSKISMLAQVIERWER</sequence>
<evidence type="ECO:0000313" key="1">
    <source>
        <dbReference type="EMBL" id="DAF97670.1"/>
    </source>
</evidence>
<proteinExistence type="predicted"/>
<organism evidence="1">
    <name type="scientific">Siphoviridae sp. ct4fm14</name>
    <dbReference type="NCBI Taxonomy" id="2825331"/>
    <lineage>
        <taxon>Viruses</taxon>
        <taxon>Duplodnaviria</taxon>
        <taxon>Heunggongvirae</taxon>
        <taxon>Uroviricota</taxon>
        <taxon>Caudoviricetes</taxon>
    </lineage>
</organism>